<gene>
    <name evidence="2" type="ORF">S01H4_49293</name>
</gene>
<feature type="transmembrane region" description="Helical" evidence="1">
    <location>
        <begin position="53"/>
        <end position="75"/>
    </location>
</feature>
<dbReference type="AlphaFoldDB" id="X1CZL4"/>
<name>X1CZL4_9ZZZZ</name>
<reference evidence="2" key="1">
    <citation type="journal article" date="2014" name="Front. Microbiol.">
        <title>High frequency of phylogenetically diverse reductive dehalogenase-homologous genes in deep subseafloor sedimentary metagenomes.</title>
        <authorList>
            <person name="Kawai M."/>
            <person name="Futagami T."/>
            <person name="Toyoda A."/>
            <person name="Takaki Y."/>
            <person name="Nishi S."/>
            <person name="Hori S."/>
            <person name="Arai W."/>
            <person name="Tsubouchi T."/>
            <person name="Morono Y."/>
            <person name="Uchiyama I."/>
            <person name="Ito T."/>
            <person name="Fujiyama A."/>
            <person name="Inagaki F."/>
            <person name="Takami H."/>
        </authorList>
    </citation>
    <scope>NUCLEOTIDE SEQUENCE</scope>
    <source>
        <strain evidence="2">Expedition CK06-06</strain>
    </source>
</reference>
<organism evidence="2">
    <name type="scientific">marine sediment metagenome</name>
    <dbReference type="NCBI Taxonomy" id="412755"/>
    <lineage>
        <taxon>unclassified sequences</taxon>
        <taxon>metagenomes</taxon>
        <taxon>ecological metagenomes</taxon>
    </lineage>
</organism>
<sequence>MFWLAFPGWSQVWLFAYLLIALFIFDTGLTIAGLNLSAIQTDQTSSTNERTRIMLISMLISMLPVGLASMLPNLVLASSSLSNIDMSLIFIAVGIVALGL</sequence>
<dbReference type="EMBL" id="BART01027873">
    <property type="protein sequence ID" value="GAG98332.1"/>
    <property type="molecule type" value="Genomic_DNA"/>
</dbReference>
<keyword evidence="1" id="KW-0472">Membrane</keyword>
<evidence type="ECO:0000313" key="2">
    <source>
        <dbReference type="EMBL" id="GAG98332.1"/>
    </source>
</evidence>
<feature type="transmembrane region" description="Helical" evidence="1">
    <location>
        <begin position="12"/>
        <end position="32"/>
    </location>
</feature>
<keyword evidence="1" id="KW-1133">Transmembrane helix</keyword>
<comment type="caution">
    <text evidence="2">The sequence shown here is derived from an EMBL/GenBank/DDBJ whole genome shotgun (WGS) entry which is preliminary data.</text>
</comment>
<protein>
    <recommendedName>
        <fullName evidence="3">Major facilitator superfamily (MFS) profile domain-containing protein</fullName>
    </recommendedName>
</protein>
<feature type="non-terminal residue" evidence="2">
    <location>
        <position position="100"/>
    </location>
</feature>
<accession>X1CZL4</accession>
<evidence type="ECO:0000256" key="1">
    <source>
        <dbReference type="SAM" id="Phobius"/>
    </source>
</evidence>
<keyword evidence="1" id="KW-0812">Transmembrane</keyword>
<evidence type="ECO:0008006" key="3">
    <source>
        <dbReference type="Google" id="ProtNLM"/>
    </source>
</evidence>
<proteinExistence type="predicted"/>